<organism evidence="2 3">
    <name type="scientific">Halovulum marinum</name>
    <dbReference type="NCBI Taxonomy" id="2662447"/>
    <lineage>
        <taxon>Bacteria</taxon>
        <taxon>Pseudomonadati</taxon>
        <taxon>Pseudomonadota</taxon>
        <taxon>Alphaproteobacteria</taxon>
        <taxon>Rhodobacterales</taxon>
        <taxon>Paracoccaceae</taxon>
        <taxon>Halovulum</taxon>
    </lineage>
</organism>
<dbReference type="RefSeq" id="WP_154443813.1">
    <property type="nucleotide sequence ID" value="NZ_WIND01000001.1"/>
</dbReference>
<reference evidence="2 3" key="1">
    <citation type="submission" date="2019-10" db="EMBL/GenBank/DDBJ databases">
        <title>Cognatihalovulum marinum gen. nov. sp. nov., a new member of the family Rhodobacteraceae isolated from deep seawater of the Northwest Indian Ocean.</title>
        <authorList>
            <person name="Ruan C."/>
            <person name="Wang J."/>
            <person name="Zheng X."/>
            <person name="Song L."/>
            <person name="Zhu Y."/>
            <person name="Huang Y."/>
            <person name="Lu Z."/>
            <person name="Du W."/>
            <person name="Huang L."/>
            <person name="Dai X."/>
        </authorList>
    </citation>
    <scope>NUCLEOTIDE SEQUENCE [LARGE SCALE GENOMIC DNA]</scope>
    <source>
        <strain evidence="2 3">2CG4</strain>
    </source>
</reference>
<keyword evidence="3" id="KW-1185">Reference proteome</keyword>
<proteinExistence type="predicted"/>
<sequence>MGQLTGLLTTVLGVLAGFVAGVVSVQLIAPDLLRQTPRATVPAEVTARIFSAGDFSAAGDLHRARGRAQLLDAGRIQILRFTEFRVTPGPDLRVLLSTAEGDAAGIVPRLDEVLDAGPLDSFAGDQTILLPEGLDPSDYGSVLLWEAEFGQLYAVATLER</sequence>
<accession>A0A6L5YUH3</accession>
<evidence type="ECO:0000313" key="3">
    <source>
        <dbReference type="Proteomes" id="UP000474957"/>
    </source>
</evidence>
<dbReference type="Pfam" id="PF10517">
    <property type="entry name" value="DM13"/>
    <property type="match status" value="1"/>
</dbReference>
<dbReference type="Proteomes" id="UP000474957">
    <property type="component" value="Unassembled WGS sequence"/>
</dbReference>
<dbReference type="PROSITE" id="PS51549">
    <property type="entry name" value="DM13"/>
    <property type="match status" value="1"/>
</dbReference>
<comment type="caution">
    <text evidence="2">The sequence shown here is derived from an EMBL/GenBank/DDBJ whole genome shotgun (WGS) entry which is preliminary data.</text>
</comment>
<name>A0A6L5YUH3_9RHOB</name>
<protein>
    <recommendedName>
        <fullName evidence="1">DM13 domain-containing protein</fullName>
    </recommendedName>
</protein>
<dbReference type="AlphaFoldDB" id="A0A6L5YUH3"/>
<dbReference type="InterPro" id="IPR019545">
    <property type="entry name" value="DM13_domain"/>
</dbReference>
<evidence type="ECO:0000259" key="1">
    <source>
        <dbReference type="PROSITE" id="PS51549"/>
    </source>
</evidence>
<dbReference type="EMBL" id="WIND01000001">
    <property type="protein sequence ID" value="MSU88076.1"/>
    <property type="molecule type" value="Genomic_DNA"/>
</dbReference>
<gene>
    <name evidence="2" type="ORF">GE300_00420</name>
</gene>
<feature type="domain" description="DM13" evidence="1">
    <location>
        <begin position="53"/>
        <end position="159"/>
    </location>
</feature>
<evidence type="ECO:0000313" key="2">
    <source>
        <dbReference type="EMBL" id="MSU88076.1"/>
    </source>
</evidence>